<dbReference type="GeneID" id="11497071"/>
<feature type="compositionally biased region" description="Low complexity" evidence="10">
    <location>
        <begin position="41"/>
        <end position="53"/>
    </location>
</feature>
<organism evidence="11 12">
    <name type="scientific">Naumovozyma dairenensis (strain ATCC 10597 / BCRC 20456 / CBS 421 / NBRC 0211 / NRRL Y-12639)</name>
    <name type="common">Saccharomyces dairenensis</name>
    <dbReference type="NCBI Taxonomy" id="1071378"/>
    <lineage>
        <taxon>Eukaryota</taxon>
        <taxon>Fungi</taxon>
        <taxon>Dikarya</taxon>
        <taxon>Ascomycota</taxon>
        <taxon>Saccharomycotina</taxon>
        <taxon>Saccharomycetes</taxon>
        <taxon>Saccharomycetales</taxon>
        <taxon>Saccharomycetaceae</taxon>
        <taxon>Naumovozyma</taxon>
    </lineage>
</organism>
<keyword evidence="2 9" id="KW-0813">Transport</keyword>
<name>G0WD72_NAUDC</name>
<evidence type="ECO:0000256" key="1">
    <source>
        <dbReference type="ARBA" id="ARBA00009727"/>
    </source>
</evidence>
<accession>G0WD72</accession>
<dbReference type="AlphaFoldDB" id="G0WD72"/>
<feature type="region of interest" description="Disordered" evidence="10">
    <location>
        <begin position="139"/>
        <end position="159"/>
    </location>
</feature>
<feature type="transmembrane region" description="Helical" evidence="9">
    <location>
        <begin position="241"/>
        <end position="259"/>
    </location>
</feature>
<evidence type="ECO:0000313" key="11">
    <source>
        <dbReference type="EMBL" id="CCD25733.1"/>
    </source>
</evidence>
<evidence type="ECO:0000256" key="2">
    <source>
        <dbReference type="ARBA" id="ARBA00022448"/>
    </source>
</evidence>
<dbReference type="GO" id="GO:0006888">
    <property type="term" value="P:endoplasmic reticulum to Golgi vesicle-mediated transport"/>
    <property type="evidence" value="ECO:0007669"/>
    <property type="project" value="UniProtKB-UniRule"/>
</dbReference>
<reference evidence="11 12" key="1">
    <citation type="journal article" date="2011" name="Proc. Natl. Acad. Sci. U.S.A.">
        <title>Evolutionary erosion of yeast sex chromosomes by mating-type switching accidents.</title>
        <authorList>
            <person name="Gordon J.L."/>
            <person name="Armisen D."/>
            <person name="Proux-Wera E."/>
            <person name="Oheigeartaigh S.S."/>
            <person name="Byrne K.P."/>
            <person name="Wolfe K.H."/>
        </authorList>
    </citation>
    <scope>NUCLEOTIDE SEQUENCE [LARGE SCALE GENOMIC DNA]</scope>
    <source>
        <strain evidence="12">ATCC 10597 / BCRC 20456 / CBS 421 / NBRC 0211 / NRRL Y-12639</strain>
    </source>
</reference>
<keyword evidence="3 9" id="KW-0812">Transmembrane</keyword>
<evidence type="ECO:0000256" key="7">
    <source>
        <dbReference type="ARBA" id="ARBA00023034"/>
    </source>
</evidence>
<dbReference type="GO" id="GO:0030134">
    <property type="term" value="C:COPII-coated ER to Golgi transport vesicle"/>
    <property type="evidence" value="ECO:0007669"/>
    <property type="project" value="EnsemblFungi"/>
</dbReference>
<protein>
    <recommendedName>
        <fullName evidence="9">Protein YIF1</fullName>
    </recommendedName>
</protein>
<keyword evidence="5 9" id="KW-0653">Protein transport</keyword>
<dbReference type="KEGG" id="ndi:NDAI_0F04150"/>
<keyword evidence="12" id="KW-1185">Reference proteome</keyword>
<keyword evidence="4 9" id="KW-0256">Endoplasmic reticulum</keyword>
<evidence type="ECO:0000313" key="12">
    <source>
        <dbReference type="Proteomes" id="UP000000689"/>
    </source>
</evidence>
<dbReference type="RefSeq" id="XP_003670976.1">
    <property type="nucleotide sequence ID" value="XM_003670928.1"/>
</dbReference>
<comment type="function">
    <text evidence="9">Has a role in transport between endoplasmic reticulum and Golgi.</text>
</comment>
<feature type="transmembrane region" description="Helical" evidence="9">
    <location>
        <begin position="174"/>
        <end position="190"/>
    </location>
</feature>
<feature type="region of interest" description="Disordered" evidence="10">
    <location>
        <begin position="20"/>
        <end position="64"/>
    </location>
</feature>
<dbReference type="GO" id="GO:0015031">
    <property type="term" value="P:protein transport"/>
    <property type="evidence" value="ECO:0007669"/>
    <property type="project" value="UniProtKB-KW"/>
</dbReference>
<evidence type="ECO:0000256" key="4">
    <source>
        <dbReference type="ARBA" id="ARBA00022824"/>
    </source>
</evidence>
<feature type="transmembrane region" description="Helical" evidence="9">
    <location>
        <begin position="265"/>
        <end position="284"/>
    </location>
</feature>
<evidence type="ECO:0000256" key="8">
    <source>
        <dbReference type="ARBA" id="ARBA00023136"/>
    </source>
</evidence>
<dbReference type="EMBL" id="HE580272">
    <property type="protein sequence ID" value="CCD25733.1"/>
    <property type="molecule type" value="Genomic_DNA"/>
</dbReference>
<evidence type="ECO:0000256" key="9">
    <source>
        <dbReference type="RuleBase" id="RU368073"/>
    </source>
</evidence>
<dbReference type="GO" id="GO:0000139">
    <property type="term" value="C:Golgi membrane"/>
    <property type="evidence" value="ECO:0007669"/>
    <property type="project" value="UniProtKB-SubCell"/>
</dbReference>
<dbReference type="HOGENOM" id="CLU_047877_2_1_1"/>
<evidence type="ECO:0000256" key="10">
    <source>
        <dbReference type="SAM" id="MobiDB-lite"/>
    </source>
</evidence>
<dbReference type="eggNOG" id="KOG3094">
    <property type="taxonomic scope" value="Eukaryota"/>
</dbReference>
<dbReference type="GO" id="GO:0005793">
    <property type="term" value="C:endoplasmic reticulum-Golgi intermediate compartment"/>
    <property type="evidence" value="ECO:0007669"/>
    <property type="project" value="UniProtKB-UniRule"/>
</dbReference>
<feature type="transmembrane region" description="Helical" evidence="9">
    <location>
        <begin position="210"/>
        <end position="229"/>
    </location>
</feature>
<sequence>MSYNPYASYAAAQADPTVNNLNDRAFTHGGVPNNGNAGYAQQPQQQYQQHQQRQGGGMPFQDPRSSMAFQLGQSAFSNFIGQENFNQFQETVSKVSNNGSTTYLSHYFQVSTSYVLQKLKQILFPYLNKNNWQRIPDSQSKMNGGNGNPNAPTMNGPSSFQFMSPKDDSNCPDLYIPIMGLITYILIWNTQQGLQGSFNPEDLYYKLSSILGFMGLDLFILKLGLYLLVSTHSPVTSLVELTCFVGYKFVPLTLSLFIPTSKIPWYVPIFFKSYLFLAFGVFLLRSVKFNLFSNPNDDMINIKKSTVKKCNYFLFFYGFLWQTVLMWLMG</sequence>
<dbReference type="STRING" id="1071378.G0WD72"/>
<proteinExistence type="inferred from homology"/>
<keyword evidence="8 9" id="KW-0472">Membrane</keyword>
<dbReference type="InterPro" id="IPR005578">
    <property type="entry name" value="Yif1_fam"/>
</dbReference>
<dbReference type="PANTHER" id="PTHR14083">
    <property type="entry name" value="YIP1 INTERACTING FACTOR HOMOLOG YIF1 PROTEIN"/>
    <property type="match status" value="1"/>
</dbReference>
<comment type="similarity">
    <text evidence="1 9">Belongs to the YIF1 family.</text>
</comment>
<dbReference type="PANTHER" id="PTHR14083:SF0">
    <property type="entry name" value="YIP1D-INTERACTING FACTOR 1, ISOFORM C"/>
    <property type="match status" value="1"/>
</dbReference>
<dbReference type="OMA" id="SGYKFVH"/>
<keyword evidence="7 9" id="KW-0333">Golgi apparatus</keyword>
<evidence type="ECO:0000256" key="3">
    <source>
        <dbReference type="ARBA" id="ARBA00022692"/>
    </source>
</evidence>
<gene>
    <name evidence="11" type="primary">NDAI0F04150</name>
    <name evidence="11" type="ordered locus">NDAI_0F04150</name>
</gene>
<comment type="subcellular location">
    <subcellularLocation>
        <location evidence="9">Endoplasmic reticulum membrane</location>
        <topology evidence="9">Multi-pass membrane protein</topology>
    </subcellularLocation>
    <subcellularLocation>
        <location evidence="9">Golgi apparatus membrane</location>
        <topology evidence="9">Multi-pass membrane protein</topology>
    </subcellularLocation>
</comment>
<dbReference type="Proteomes" id="UP000000689">
    <property type="component" value="Chromosome 6"/>
</dbReference>
<evidence type="ECO:0000256" key="6">
    <source>
        <dbReference type="ARBA" id="ARBA00022989"/>
    </source>
</evidence>
<feature type="transmembrane region" description="Helical" evidence="9">
    <location>
        <begin position="312"/>
        <end position="329"/>
    </location>
</feature>
<evidence type="ECO:0000256" key="5">
    <source>
        <dbReference type="ARBA" id="ARBA00022927"/>
    </source>
</evidence>
<keyword evidence="6 9" id="KW-1133">Transmembrane helix</keyword>
<dbReference type="OrthoDB" id="337750at2759"/>
<dbReference type="Pfam" id="PF03878">
    <property type="entry name" value="YIF1"/>
    <property type="match status" value="1"/>
</dbReference>
<dbReference type="GO" id="GO:0005789">
    <property type="term" value="C:endoplasmic reticulum membrane"/>
    <property type="evidence" value="ECO:0007669"/>
    <property type="project" value="UniProtKB-SubCell"/>
</dbReference>